<evidence type="ECO:0000313" key="1">
    <source>
        <dbReference type="EMBL" id="CAF1256502.1"/>
    </source>
</evidence>
<organism evidence="1 3">
    <name type="scientific">Adineta steineri</name>
    <dbReference type="NCBI Taxonomy" id="433720"/>
    <lineage>
        <taxon>Eukaryota</taxon>
        <taxon>Metazoa</taxon>
        <taxon>Spiralia</taxon>
        <taxon>Gnathifera</taxon>
        <taxon>Rotifera</taxon>
        <taxon>Eurotatoria</taxon>
        <taxon>Bdelloidea</taxon>
        <taxon>Adinetida</taxon>
        <taxon>Adinetidae</taxon>
        <taxon>Adineta</taxon>
    </lineage>
</organism>
<accession>A0A815A9Z4</accession>
<proteinExistence type="predicted"/>
<dbReference type="Gene3D" id="3.40.190.10">
    <property type="entry name" value="Periplasmic binding protein-like II"/>
    <property type="match status" value="1"/>
</dbReference>
<name>A0A815A9Z4_9BILA</name>
<sequence>MMSAVAMSLWFSFDHIVGFGSGFYANLASDLTLSKLEDNISGIDGVKNGKIPYSCIGISAGSSVEDYHVNEIPDRRRNFYTSLFGIVLPKQCIYKQDLDINLLSWREAGKRDDLKVKWFQSSTFPVITEISTAMGSTSMSGLFITLSVICMEDFVPC</sequence>
<dbReference type="Proteomes" id="UP000663845">
    <property type="component" value="Unassembled WGS sequence"/>
</dbReference>
<dbReference type="EMBL" id="CAJOAZ010000491">
    <property type="protein sequence ID" value="CAF3661399.1"/>
    <property type="molecule type" value="Genomic_DNA"/>
</dbReference>
<reference evidence="1" key="1">
    <citation type="submission" date="2021-02" db="EMBL/GenBank/DDBJ databases">
        <authorList>
            <person name="Nowell W R."/>
        </authorList>
    </citation>
    <scope>NUCLEOTIDE SEQUENCE</scope>
</reference>
<dbReference type="EMBL" id="CAJNOG010000467">
    <property type="protein sequence ID" value="CAF1256502.1"/>
    <property type="molecule type" value="Genomic_DNA"/>
</dbReference>
<evidence type="ECO:0000313" key="3">
    <source>
        <dbReference type="Proteomes" id="UP000663845"/>
    </source>
</evidence>
<comment type="caution">
    <text evidence="1">The sequence shown here is derived from an EMBL/GenBank/DDBJ whole genome shotgun (WGS) entry which is preliminary data.</text>
</comment>
<dbReference type="Proteomes" id="UP000663844">
    <property type="component" value="Unassembled WGS sequence"/>
</dbReference>
<dbReference type="AlphaFoldDB" id="A0A815A9Z4"/>
<gene>
    <name evidence="1" type="ORF">JYZ213_LOCUS29909</name>
    <name evidence="2" type="ORF">OXD698_LOCUS9621</name>
</gene>
<protein>
    <submittedName>
        <fullName evidence="1">Uncharacterized protein</fullName>
    </submittedName>
</protein>
<evidence type="ECO:0000313" key="2">
    <source>
        <dbReference type="EMBL" id="CAF3661399.1"/>
    </source>
</evidence>